<dbReference type="PROSITE" id="PS50005">
    <property type="entry name" value="TPR"/>
    <property type="match status" value="2"/>
</dbReference>
<keyword evidence="2 3" id="KW-0802">TPR repeat</keyword>
<feature type="repeat" description="TPR" evidence="3">
    <location>
        <begin position="307"/>
        <end position="340"/>
    </location>
</feature>
<dbReference type="InterPro" id="IPR019734">
    <property type="entry name" value="TPR_rpt"/>
</dbReference>
<gene>
    <name evidence="4" type="ORF">H6G18_24630</name>
</gene>
<feature type="repeat" description="TPR" evidence="3">
    <location>
        <begin position="273"/>
        <end position="306"/>
    </location>
</feature>
<comment type="caution">
    <text evidence="4">The sequence shown here is derived from an EMBL/GenBank/DDBJ whole genome shotgun (WGS) entry which is preliminary data.</text>
</comment>
<dbReference type="SMART" id="SM00028">
    <property type="entry name" value="TPR"/>
    <property type="match status" value="3"/>
</dbReference>
<accession>A0ABR8CVQ1</accession>
<reference evidence="4 5" key="1">
    <citation type="journal article" date="2020" name="ISME J.">
        <title>Comparative genomics reveals insights into cyanobacterial evolution and habitat adaptation.</title>
        <authorList>
            <person name="Chen M.Y."/>
            <person name="Teng W.K."/>
            <person name="Zhao L."/>
            <person name="Hu C.X."/>
            <person name="Zhou Y.K."/>
            <person name="Han B.P."/>
            <person name="Song L.R."/>
            <person name="Shu W.S."/>
        </authorList>
    </citation>
    <scope>NUCLEOTIDE SEQUENCE [LARGE SCALE GENOMIC DNA]</scope>
    <source>
        <strain evidence="4 5">FACHB-260</strain>
    </source>
</reference>
<dbReference type="Proteomes" id="UP000607281">
    <property type="component" value="Unassembled WGS sequence"/>
</dbReference>
<proteinExistence type="predicted"/>
<dbReference type="EMBL" id="JACJRF010000102">
    <property type="protein sequence ID" value="MBD2347282.1"/>
    <property type="molecule type" value="Genomic_DNA"/>
</dbReference>
<dbReference type="RefSeq" id="WP_190409681.1">
    <property type="nucleotide sequence ID" value="NZ_JACJRF010000102.1"/>
</dbReference>
<sequence length="386" mass="44970">MTEVTPHPECPFSHITFELLQKIKKNSVTDFYLSHKKDFQDYIENPFETIYNHLIAQLPLQIIEKVNVNTNLTRLTHGNGVISYRFTPKESTNKFSYINLFISIDDYELRSGLIIHEFSEAREKFIENLKIKKVKEIILQHLHPIDDLYLRSESNTRISRENRLSDWLGTVGWLKSATKNIQVSKHLRLQEVLSYSSLEIIEQIRQTLGRVFILFLVATEDDPIRQLKRYILKEDLRIANNYFDQGLKIYYESAYTDAIIAFDLAIQNAPNLADPYKYRGKVKAKLEDINGAILDYNQLLLINPKNADAYYSRGHFYCKLDAYDKAIYDYSQAILINPNYSLAYYHRGCAYLEFSTKLKAVALEIYEFVAQSSGSLFSIFGIKQKC</sequence>
<evidence type="ECO:0000256" key="2">
    <source>
        <dbReference type="ARBA" id="ARBA00022803"/>
    </source>
</evidence>
<evidence type="ECO:0000256" key="3">
    <source>
        <dbReference type="PROSITE-ProRule" id="PRU00339"/>
    </source>
</evidence>
<evidence type="ECO:0000313" key="4">
    <source>
        <dbReference type="EMBL" id="MBD2347282.1"/>
    </source>
</evidence>
<keyword evidence="1" id="KW-0677">Repeat</keyword>
<protein>
    <submittedName>
        <fullName evidence="4">Tetratricopeptide repeat protein</fullName>
    </submittedName>
</protein>
<dbReference type="InterPro" id="IPR050498">
    <property type="entry name" value="Ycf3"/>
</dbReference>
<evidence type="ECO:0000313" key="5">
    <source>
        <dbReference type="Proteomes" id="UP000607281"/>
    </source>
</evidence>
<dbReference type="SUPFAM" id="SSF48452">
    <property type="entry name" value="TPR-like"/>
    <property type="match status" value="1"/>
</dbReference>
<evidence type="ECO:0000256" key="1">
    <source>
        <dbReference type="ARBA" id="ARBA00022737"/>
    </source>
</evidence>
<dbReference type="PROSITE" id="PS50293">
    <property type="entry name" value="TPR_REGION"/>
    <property type="match status" value="1"/>
</dbReference>
<dbReference type="Pfam" id="PF00515">
    <property type="entry name" value="TPR_1"/>
    <property type="match status" value="1"/>
</dbReference>
<dbReference type="PANTHER" id="PTHR44858">
    <property type="entry name" value="TETRATRICOPEPTIDE REPEAT PROTEIN 6"/>
    <property type="match status" value="1"/>
</dbReference>
<name>A0ABR8CVQ1_9NOST</name>
<dbReference type="PANTHER" id="PTHR44858:SF1">
    <property type="entry name" value="UDP-N-ACETYLGLUCOSAMINE--PEPTIDE N-ACETYLGLUCOSAMINYLTRANSFERASE SPINDLY-RELATED"/>
    <property type="match status" value="1"/>
</dbReference>
<dbReference type="InterPro" id="IPR011990">
    <property type="entry name" value="TPR-like_helical_dom_sf"/>
</dbReference>
<organism evidence="4 5">
    <name type="scientific">Anabaena subtropica FACHB-260</name>
    <dbReference type="NCBI Taxonomy" id="2692884"/>
    <lineage>
        <taxon>Bacteria</taxon>
        <taxon>Bacillati</taxon>
        <taxon>Cyanobacteriota</taxon>
        <taxon>Cyanophyceae</taxon>
        <taxon>Nostocales</taxon>
        <taxon>Nostocaceae</taxon>
        <taxon>Anabaena</taxon>
    </lineage>
</organism>
<dbReference type="Gene3D" id="1.25.40.10">
    <property type="entry name" value="Tetratricopeptide repeat domain"/>
    <property type="match status" value="2"/>
</dbReference>
<keyword evidence="5" id="KW-1185">Reference proteome</keyword>